<name>A0A8S2VML8_9BILA</name>
<organism evidence="3 4">
    <name type="scientific">Didymodactylos carnosus</name>
    <dbReference type="NCBI Taxonomy" id="1234261"/>
    <lineage>
        <taxon>Eukaryota</taxon>
        <taxon>Metazoa</taxon>
        <taxon>Spiralia</taxon>
        <taxon>Gnathifera</taxon>
        <taxon>Rotifera</taxon>
        <taxon>Eurotatoria</taxon>
        <taxon>Bdelloidea</taxon>
        <taxon>Philodinida</taxon>
        <taxon>Philodinidae</taxon>
        <taxon>Didymodactylos</taxon>
    </lineage>
</organism>
<comment type="caution">
    <text evidence="3">The sequence shown here is derived from an EMBL/GenBank/DDBJ whole genome shotgun (WGS) entry which is preliminary data.</text>
</comment>
<protein>
    <submittedName>
        <fullName evidence="3">Uncharacterized protein</fullName>
    </submittedName>
</protein>
<dbReference type="EMBL" id="CAJNOK010047617">
    <property type="protein sequence ID" value="CAF1588552.1"/>
    <property type="molecule type" value="Genomic_DNA"/>
</dbReference>
<dbReference type="InterPro" id="IPR027417">
    <property type="entry name" value="P-loop_NTPase"/>
</dbReference>
<dbReference type="EMBL" id="CAJOBA010070946">
    <property type="protein sequence ID" value="CAF4391422.1"/>
    <property type="molecule type" value="Genomic_DNA"/>
</dbReference>
<sequence>CFFHQIHMADEDISLDFLNKQASTIIQNYSKRDVRNLRRRARRAEVRTNQLSFSFEIKLQAEDESSSNNETDNEDQQSYNELVEFNKMTEFDLLPFEHDQHEEEVDEPLYESAPVKAKDCQYQ</sequence>
<reference evidence="3" key="1">
    <citation type="submission" date="2021-02" db="EMBL/GenBank/DDBJ databases">
        <authorList>
            <person name="Nowell W R."/>
        </authorList>
    </citation>
    <scope>NUCLEOTIDE SEQUENCE</scope>
</reference>
<feature type="non-terminal residue" evidence="3">
    <location>
        <position position="1"/>
    </location>
</feature>
<evidence type="ECO:0000313" key="4">
    <source>
        <dbReference type="Proteomes" id="UP000682733"/>
    </source>
</evidence>
<feature type="region of interest" description="Disordered" evidence="1">
    <location>
        <begin position="98"/>
        <end position="123"/>
    </location>
</feature>
<dbReference type="AlphaFoldDB" id="A0A8S2VML8"/>
<evidence type="ECO:0000256" key="1">
    <source>
        <dbReference type="SAM" id="MobiDB-lite"/>
    </source>
</evidence>
<evidence type="ECO:0000313" key="3">
    <source>
        <dbReference type="EMBL" id="CAF4391422.1"/>
    </source>
</evidence>
<evidence type="ECO:0000313" key="2">
    <source>
        <dbReference type="EMBL" id="CAF1588552.1"/>
    </source>
</evidence>
<dbReference type="Proteomes" id="UP000682733">
    <property type="component" value="Unassembled WGS sequence"/>
</dbReference>
<accession>A0A8S2VML8</accession>
<proteinExistence type="predicted"/>
<gene>
    <name evidence="2" type="ORF">OVA965_LOCUS41418</name>
    <name evidence="3" type="ORF">TMI583_LOCUS43059</name>
</gene>
<dbReference type="Gene3D" id="3.40.50.300">
    <property type="entry name" value="P-loop containing nucleotide triphosphate hydrolases"/>
    <property type="match status" value="1"/>
</dbReference>
<dbReference type="Proteomes" id="UP000677228">
    <property type="component" value="Unassembled WGS sequence"/>
</dbReference>